<organism evidence="1">
    <name type="scientific">bioreactor metagenome</name>
    <dbReference type="NCBI Taxonomy" id="1076179"/>
    <lineage>
        <taxon>unclassified sequences</taxon>
        <taxon>metagenomes</taxon>
        <taxon>ecological metagenomes</taxon>
    </lineage>
</organism>
<dbReference type="AlphaFoldDB" id="A0A645AR57"/>
<reference evidence="1" key="1">
    <citation type="submission" date="2019-08" db="EMBL/GenBank/DDBJ databases">
        <authorList>
            <person name="Kucharzyk K."/>
            <person name="Murdoch R.W."/>
            <person name="Higgins S."/>
            <person name="Loffler F."/>
        </authorList>
    </citation>
    <scope>NUCLEOTIDE SEQUENCE</scope>
</reference>
<comment type="caution">
    <text evidence="1">The sequence shown here is derived from an EMBL/GenBank/DDBJ whole genome shotgun (WGS) entry which is preliminary data.</text>
</comment>
<protein>
    <submittedName>
        <fullName evidence="1">Uncharacterized protein</fullName>
    </submittedName>
</protein>
<sequence length="238" mass="25993">MTGGKTFASNVTTVQVEDVSVAPEQRSRVGWGAGELLYKEGESGNMVLKRSPNSIGTLPELNVRVQVGSPGSYFAYTEALQGVDYSAQWAPDSAGRVTVLFAEGQSEVIIPWLALTREGMQGLRKWDVRVLINSAVDPDFSMPQTYVSELKLYVAEGDFVVPEPRIKQVGEAEWKVSNILYGGWFKVESSDGTVLQHSNGYLQSLDGEYSVYDLPAGNPLILRSGFANQSTTLTFNTP</sequence>
<gene>
    <name evidence="1" type="ORF">SDC9_102051</name>
</gene>
<proteinExistence type="predicted"/>
<evidence type="ECO:0000313" key="1">
    <source>
        <dbReference type="EMBL" id="MPM55258.1"/>
    </source>
</evidence>
<name>A0A645AR57_9ZZZZ</name>
<dbReference type="EMBL" id="VSSQ01015189">
    <property type="protein sequence ID" value="MPM55258.1"/>
    <property type="molecule type" value="Genomic_DNA"/>
</dbReference>
<accession>A0A645AR57</accession>